<dbReference type="InterPro" id="IPR002591">
    <property type="entry name" value="Phosphodiest/P_Trfase"/>
</dbReference>
<dbReference type="InterPro" id="IPR019052">
    <property type="entry name" value="DUF2383"/>
</dbReference>
<evidence type="ECO:0000259" key="1">
    <source>
        <dbReference type="Pfam" id="PF09537"/>
    </source>
</evidence>
<proteinExistence type="predicted"/>
<dbReference type="NCBIfam" id="TIGR02284">
    <property type="entry name" value="PA2169 family four-helix-bundle protein"/>
    <property type="match status" value="1"/>
</dbReference>
<dbReference type="SUPFAM" id="SSF53649">
    <property type="entry name" value="Alkaline phosphatase-like"/>
    <property type="match status" value="1"/>
</dbReference>
<comment type="caution">
    <text evidence="2">The sequence shown here is derived from an EMBL/GenBank/DDBJ whole genome shotgun (WGS) entry which is preliminary data.</text>
</comment>
<feature type="domain" description="DUF2383" evidence="1">
    <location>
        <begin position="76"/>
        <end position="185"/>
    </location>
</feature>
<accession>A0ABP0IM49</accession>
<gene>
    <name evidence="2" type="ORF">SCF082_LOCUS7856</name>
</gene>
<evidence type="ECO:0000313" key="2">
    <source>
        <dbReference type="EMBL" id="CAK9003679.1"/>
    </source>
</evidence>
<feature type="non-terminal residue" evidence="2">
    <location>
        <position position="629"/>
    </location>
</feature>
<dbReference type="InterPro" id="IPR017850">
    <property type="entry name" value="Alkaline_phosphatase_core_sf"/>
</dbReference>
<reference evidence="2 3" key="1">
    <citation type="submission" date="2024-02" db="EMBL/GenBank/DDBJ databases">
        <authorList>
            <person name="Chen Y."/>
            <person name="Shah S."/>
            <person name="Dougan E. K."/>
            <person name="Thang M."/>
            <person name="Chan C."/>
        </authorList>
    </citation>
    <scope>NUCLEOTIDE SEQUENCE [LARGE SCALE GENOMIC DNA]</scope>
</reference>
<dbReference type="InterPro" id="IPR011971">
    <property type="entry name" value="CHP02284"/>
</dbReference>
<dbReference type="Gene3D" id="1.20.1260.10">
    <property type="match status" value="1"/>
</dbReference>
<sequence>MCWLELSLYALVSYELPPGRIGIRIAVVFQYSIWFSSIRINRAPDYFQAGCGLRAASSSRSELMNIETRSDLRSETVAKLQKLMQANIDSRDGFLEAADKIHDEQVAAMFRELALERASRASDLGKIVVANGEEAKLEGSAIAALHRYFIDFRAVLNGGNTYVILAEAERGEDYIKHLYEDVLKETAGSAVNDLLQVQYAAVKKSHDRVAPESIAVFPSITPAATASIVTGRYPAEHGIAGAFWLDEDKNDIAFYGDDFWVILNEGFSKFFEDFLVRLNGDRLQAATAFEIIENSDRTAGCLNYLWFRGLERHQVKVPFLIRLLPWISNKHAVMGPKTLSLGDFVSDNINIDPEPKNSDAKRDSGVFRRYGFEDRTTSAELIELMRAGSTPDFTLAYFPDNDYESHSAGPEKAFPILEAFDQTLGEMIEVCGGVEQLLSEYALVITGDHSQSDLVEGEETGVSLDELLSDMAIATPGKPWSEGDEIMICPNMRAAQIYFHCNDSSVKRKAEEHLLKDDRVDQVISRTLATEDPEEEFKVMTADRGSLRFWRCDESSAMGIDRFGNAWSWEGSLETIDAHHSPAEKRIQFGDYPNAMERISMGFGKQTGEVWVTAKVGYEFRMAEMSEHP</sequence>
<name>A0ABP0IM49_9DINO</name>
<dbReference type="InterPro" id="IPR012347">
    <property type="entry name" value="Ferritin-like"/>
</dbReference>
<dbReference type="PANTHER" id="PTHR10151">
    <property type="entry name" value="ECTONUCLEOTIDE PYROPHOSPHATASE/PHOSPHODIESTERASE"/>
    <property type="match status" value="1"/>
</dbReference>
<protein>
    <recommendedName>
        <fullName evidence="1">DUF2383 domain-containing protein</fullName>
    </recommendedName>
</protein>
<dbReference type="Pfam" id="PF01663">
    <property type="entry name" value="Phosphodiest"/>
    <property type="match status" value="1"/>
</dbReference>
<organism evidence="2 3">
    <name type="scientific">Durusdinium trenchii</name>
    <dbReference type="NCBI Taxonomy" id="1381693"/>
    <lineage>
        <taxon>Eukaryota</taxon>
        <taxon>Sar</taxon>
        <taxon>Alveolata</taxon>
        <taxon>Dinophyceae</taxon>
        <taxon>Suessiales</taxon>
        <taxon>Symbiodiniaceae</taxon>
        <taxon>Durusdinium</taxon>
    </lineage>
</organism>
<dbReference type="Pfam" id="PF09537">
    <property type="entry name" value="DUF2383"/>
    <property type="match status" value="1"/>
</dbReference>
<dbReference type="EMBL" id="CAXAMM010004457">
    <property type="protein sequence ID" value="CAK9003679.1"/>
    <property type="molecule type" value="Genomic_DNA"/>
</dbReference>
<evidence type="ECO:0000313" key="3">
    <source>
        <dbReference type="Proteomes" id="UP001642464"/>
    </source>
</evidence>
<dbReference type="Proteomes" id="UP001642464">
    <property type="component" value="Unassembled WGS sequence"/>
</dbReference>
<dbReference type="Gene3D" id="3.40.720.10">
    <property type="entry name" value="Alkaline Phosphatase, subunit A"/>
    <property type="match status" value="1"/>
</dbReference>
<dbReference type="PANTHER" id="PTHR10151:SF120">
    <property type="entry name" value="BIS(5'-ADENOSYL)-TRIPHOSPHATASE"/>
    <property type="match status" value="1"/>
</dbReference>
<keyword evidence="3" id="KW-1185">Reference proteome</keyword>